<name>E4ZV28_LEPMJ</name>
<dbReference type="OrthoDB" id="3797824at2759"/>
<dbReference type="Proteomes" id="UP000002668">
    <property type="component" value="Genome"/>
</dbReference>
<feature type="region of interest" description="Disordered" evidence="1">
    <location>
        <begin position="35"/>
        <end position="65"/>
    </location>
</feature>
<dbReference type="HOGENOM" id="CLU_847327_0_0_1"/>
<proteinExistence type="predicted"/>
<dbReference type="AlphaFoldDB" id="E4ZV28"/>
<dbReference type="EMBL" id="FP929127">
    <property type="protein sequence ID" value="CBX95454.1"/>
    <property type="molecule type" value="Genomic_DNA"/>
</dbReference>
<evidence type="ECO:0000256" key="1">
    <source>
        <dbReference type="SAM" id="MobiDB-lite"/>
    </source>
</evidence>
<evidence type="ECO:0000313" key="2">
    <source>
        <dbReference type="EMBL" id="CBX95454.1"/>
    </source>
</evidence>
<organism evidence="3">
    <name type="scientific">Leptosphaeria maculans (strain JN3 / isolate v23.1.3 / race Av1-4-5-6-7-8)</name>
    <name type="common">Blackleg fungus</name>
    <name type="synonym">Phoma lingam</name>
    <dbReference type="NCBI Taxonomy" id="985895"/>
    <lineage>
        <taxon>Eukaryota</taxon>
        <taxon>Fungi</taxon>
        <taxon>Dikarya</taxon>
        <taxon>Ascomycota</taxon>
        <taxon>Pezizomycotina</taxon>
        <taxon>Dothideomycetes</taxon>
        <taxon>Pleosporomycetidae</taxon>
        <taxon>Pleosporales</taxon>
        <taxon>Pleosporineae</taxon>
        <taxon>Leptosphaeriaceae</taxon>
        <taxon>Plenodomus</taxon>
        <taxon>Plenodomus lingam/Leptosphaeria maculans species complex</taxon>
    </lineage>
</organism>
<feature type="compositionally biased region" description="Basic and acidic residues" evidence="1">
    <location>
        <begin position="204"/>
        <end position="213"/>
    </location>
</feature>
<sequence length="342" mass="36529">MAQRYMCPSMAALRRSLMAELPVCFSSRALHSSARRLEEEQGKPSNSGGSDNAAAPTTPAPTTRKDRAELALRQITNLQNRRAVTHARGLVRGSFPSGQHIAKRTARPEVDELGFLPEDGASSTQGSNGGPLRITRTVSDPAANATAPRTAAPPGGRMVRAPSQLRITRNAGRTAPGDAPRGPNLRGRDGGAPKGRSKGGDNAPKQRERKAGGGDRPPGTTVAEVNPATTLSDGMVHHLLRLQRKEWDRVQYEPKYAKGSFTANELIHMGRELFRGESPPVNIFGPLEKAIGVVGMHGAEATLQIRRVKDGDAEPFGQERPDEEVATSAKEASQTPEVAAVK</sequence>
<dbReference type="OMA" id="WGPLEKR"/>
<dbReference type="VEuPathDB" id="FungiDB:LEMA_P026060.1"/>
<feature type="region of interest" description="Disordered" evidence="1">
    <location>
        <begin position="89"/>
        <end position="221"/>
    </location>
</feature>
<keyword evidence="3" id="KW-1185">Reference proteome</keyword>
<protein>
    <submittedName>
        <fullName evidence="2">Uncharacterized protein</fullName>
    </submittedName>
</protein>
<feature type="region of interest" description="Disordered" evidence="1">
    <location>
        <begin position="307"/>
        <end position="342"/>
    </location>
</feature>
<feature type="compositionally biased region" description="Low complexity" evidence="1">
    <location>
        <begin position="141"/>
        <end position="157"/>
    </location>
</feature>
<dbReference type="InParanoid" id="E4ZV28"/>
<gene>
    <name evidence="2" type="ORF">LEMA_P026060.1</name>
</gene>
<feature type="compositionally biased region" description="Low complexity" evidence="1">
    <location>
        <begin position="53"/>
        <end position="62"/>
    </location>
</feature>
<feature type="compositionally biased region" description="Basic and acidic residues" evidence="1">
    <location>
        <begin position="307"/>
        <end position="320"/>
    </location>
</feature>
<accession>E4ZV28</accession>
<dbReference type="RefSeq" id="XP_003838933.1">
    <property type="nucleotide sequence ID" value="XM_003838885.1"/>
</dbReference>
<evidence type="ECO:0000313" key="3">
    <source>
        <dbReference type="Proteomes" id="UP000002668"/>
    </source>
</evidence>
<reference evidence="3" key="1">
    <citation type="journal article" date="2011" name="Nat. Commun.">
        <title>Effector diversification within compartments of the Leptosphaeria maculans genome affected by Repeat-Induced Point mutations.</title>
        <authorList>
            <person name="Rouxel T."/>
            <person name="Grandaubert J."/>
            <person name="Hane J.K."/>
            <person name="Hoede C."/>
            <person name="van de Wouw A.P."/>
            <person name="Couloux A."/>
            <person name="Dominguez V."/>
            <person name="Anthouard V."/>
            <person name="Bally P."/>
            <person name="Bourras S."/>
            <person name="Cozijnsen A.J."/>
            <person name="Ciuffetti L.M."/>
            <person name="Degrave A."/>
            <person name="Dilmaghani A."/>
            <person name="Duret L."/>
            <person name="Fudal I."/>
            <person name="Goodwin S.B."/>
            <person name="Gout L."/>
            <person name="Glaser N."/>
            <person name="Linglin J."/>
            <person name="Kema G.H.J."/>
            <person name="Lapalu N."/>
            <person name="Lawrence C.B."/>
            <person name="May K."/>
            <person name="Meyer M."/>
            <person name="Ollivier B."/>
            <person name="Poulain J."/>
            <person name="Schoch C.L."/>
            <person name="Simon A."/>
            <person name="Spatafora J.W."/>
            <person name="Stachowiak A."/>
            <person name="Turgeon B.G."/>
            <person name="Tyler B.M."/>
            <person name="Vincent D."/>
            <person name="Weissenbach J."/>
            <person name="Amselem J."/>
            <person name="Quesneville H."/>
            <person name="Oliver R.P."/>
            <person name="Wincker P."/>
            <person name="Balesdent M.-H."/>
            <person name="Howlett B.J."/>
        </authorList>
    </citation>
    <scope>NUCLEOTIDE SEQUENCE [LARGE SCALE GENOMIC DNA]</scope>
    <source>
        <strain evidence="3">JN3 / isolate v23.1.3 / race Av1-4-5-6-7-8</strain>
    </source>
</reference>
<dbReference type="GeneID" id="13281538"/>
<dbReference type="eggNOG" id="ENOG502RGVH">
    <property type="taxonomic scope" value="Eukaryota"/>
</dbReference>